<accession>A0AAD4N2V5</accession>
<dbReference type="Proteomes" id="UP001201812">
    <property type="component" value="Unassembled WGS sequence"/>
</dbReference>
<comment type="caution">
    <text evidence="1">The sequence shown here is derived from an EMBL/GenBank/DDBJ whole genome shotgun (WGS) entry which is preliminary data.</text>
</comment>
<organism evidence="1 2">
    <name type="scientific">Ditylenchus destructor</name>
    <dbReference type="NCBI Taxonomy" id="166010"/>
    <lineage>
        <taxon>Eukaryota</taxon>
        <taxon>Metazoa</taxon>
        <taxon>Ecdysozoa</taxon>
        <taxon>Nematoda</taxon>
        <taxon>Chromadorea</taxon>
        <taxon>Rhabditida</taxon>
        <taxon>Tylenchina</taxon>
        <taxon>Tylenchomorpha</taxon>
        <taxon>Sphaerularioidea</taxon>
        <taxon>Anguinidae</taxon>
        <taxon>Anguininae</taxon>
        <taxon>Ditylenchus</taxon>
    </lineage>
</organism>
<proteinExistence type="predicted"/>
<gene>
    <name evidence="1" type="ORF">DdX_08298</name>
</gene>
<protein>
    <submittedName>
        <fullName evidence="1">Uncharacterized protein</fullName>
    </submittedName>
</protein>
<reference evidence="1" key="1">
    <citation type="submission" date="2022-01" db="EMBL/GenBank/DDBJ databases">
        <title>Genome Sequence Resource for Two Populations of Ditylenchus destructor, the Migratory Endoparasitic Phytonematode.</title>
        <authorList>
            <person name="Zhang H."/>
            <person name="Lin R."/>
            <person name="Xie B."/>
        </authorList>
    </citation>
    <scope>NUCLEOTIDE SEQUENCE</scope>
    <source>
        <strain evidence="1">BazhouSP</strain>
    </source>
</reference>
<sequence length="108" mass="12080">MLSQSVLTPMFQRSRNAMLVPWPVLSCLSSRNGSKTGFLHSHEAASPRDNLFPRSRISRFSMVSSCNAQGSQWSMAPNVKSRSRMIPQQVLSSYEHKPSRAMQINAPS</sequence>
<dbReference type="AlphaFoldDB" id="A0AAD4N2V5"/>
<name>A0AAD4N2V5_9BILA</name>
<evidence type="ECO:0000313" key="2">
    <source>
        <dbReference type="Proteomes" id="UP001201812"/>
    </source>
</evidence>
<dbReference type="EMBL" id="JAKKPZ010000012">
    <property type="protein sequence ID" value="KAI1715021.1"/>
    <property type="molecule type" value="Genomic_DNA"/>
</dbReference>
<evidence type="ECO:0000313" key="1">
    <source>
        <dbReference type="EMBL" id="KAI1715021.1"/>
    </source>
</evidence>
<keyword evidence="2" id="KW-1185">Reference proteome</keyword>